<dbReference type="EMBL" id="KN834074">
    <property type="protein sequence ID" value="KIK12520.1"/>
    <property type="molecule type" value="Genomic_DNA"/>
</dbReference>
<evidence type="ECO:0000313" key="3">
    <source>
        <dbReference type="EMBL" id="KIK12520.1"/>
    </source>
</evidence>
<dbReference type="Gene3D" id="2.130.10.10">
    <property type="entry name" value="YVTN repeat-like/Quinoprotein amine dehydrogenase"/>
    <property type="match status" value="2"/>
</dbReference>
<dbReference type="HOGENOM" id="CLU_028047_0_0_1"/>
<sequence>ITAVAFVDESQVLGGHRNGDIRRWSIEDRQQQGPTMQADRRVYSIAVSRDGQWVVSGDYGNKAIVWNALTNEAVRHTGYVVGVKFSPDSSRFATASYYDGVRIYGTHDGKVLFDSGTRGSTNSSTPFAWSSDGQQLFIASQGTITSVNISDSSSSEWPIHAGSIVSNGRFIACSAGSSVSLWDCMSWKQIGSLITHSTVVGCVALSPSGGYLACGVGNNITVHDLRDVLPSKYFVCGVSELRHCAT</sequence>
<dbReference type="PANTHER" id="PTHR19848">
    <property type="entry name" value="WD40 REPEAT PROTEIN"/>
    <property type="match status" value="1"/>
</dbReference>
<feature type="non-terminal residue" evidence="3">
    <location>
        <position position="1"/>
    </location>
</feature>
<proteinExistence type="predicted"/>
<dbReference type="Pfam" id="PF00400">
    <property type="entry name" value="WD40"/>
    <property type="match status" value="3"/>
</dbReference>
<keyword evidence="2" id="KW-0677">Repeat</keyword>
<reference evidence="3 4" key="1">
    <citation type="submission" date="2014-04" db="EMBL/GenBank/DDBJ databases">
        <authorList>
            <consortium name="DOE Joint Genome Institute"/>
            <person name="Kuo A."/>
            <person name="Kohler A."/>
            <person name="Costa M.D."/>
            <person name="Nagy L.G."/>
            <person name="Floudas D."/>
            <person name="Copeland A."/>
            <person name="Barry K.W."/>
            <person name="Cichocki N."/>
            <person name="Veneault-Fourrey C."/>
            <person name="LaButti K."/>
            <person name="Lindquist E.A."/>
            <person name="Lipzen A."/>
            <person name="Lundell T."/>
            <person name="Morin E."/>
            <person name="Murat C."/>
            <person name="Sun H."/>
            <person name="Tunlid A."/>
            <person name="Henrissat B."/>
            <person name="Grigoriev I.V."/>
            <person name="Hibbett D.S."/>
            <person name="Martin F."/>
            <person name="Nordberg H.P."/>
            <person name="Cantor M.N."/>
            <person name="Hua S.X."/>
        </authorList>
    </citation>
    <scope>NUCLEOTIDE SEQUENCE [LARGE SCALE GENOMIC DNA]</scope>
    <source>
        <strain evidence="3 4">441</strain>
    </source>
</reference>
<organism evidence="3 4">
    <name type="scientific">Pisolithus microcarpus 441</name>
    <dbReference type="NCBI Taxonomy" id="765257"/>
    <lineage>
        <taxon>Eukaryota</taxon>
        <taxon>Fungi</taxon>
        <taxon>Dikarya</taxon>
        <taxon>Basidiomycota</taxon>
        <taxon>Agaricomycotina</taxon>
        <taxon>Agaricomycetes</taxon>
        <taxon>Agaricomycetidae</taxon>
        <taxon>Boletales</taxon>
        <taxon>Sclerodermatineae</taxon>
        <taxon>Pisolithaceae</taxon>
        <taxon>Pisolithus</taxon>
    </lineage>
</organism>
<protein>
    <submittedName>
        <fullName evidence="3">Unplaced genomic scaffold scaffold_390, whole genome shotgun sequence</fullName>
    </submittedName>
</protein>
<dbReference type="InterPro" id="IPR015943">
    <property type="entry name" value="WD40/YVTN_repeat-like_dom_sf"/>
</dbReference>
<dbReference type="STRING" id="765257.A0A0C9XJS7"/>
<accession>A0A0C9XJS7</accession>
<gene>
    <name evidence="3" type="ORF">PISMIDRAFT_120750</name>
</gene>
<dbReference type="InterPro" id="IPR036322">
    <property type="entry name" value="WD40_repeat_dom_sf"/>
</dbReference>
<evidence type="ECO:0000313" key="4">
    <source>
        <dbReference type="Proteomes" id="UP000054018"/>
    </source>
</evidence>
<keyword evidence="4" id="KW-1185">Reference proteome</keyword>
<evidence type="ECO:0000256" key="1">
    <source>
        <dbReference type="ARBA" id="ARBA00022574"/>
    </source>
</evidence>
<dbReference type="Proteomes" id="UP000054018">
    <property type="component" value="Unassembled WGS sequence"/>
</dbReference>
<dbReference type="OrthoDB" id="239865at2759"/>
<dbReference type="SMART" id="SM00320">
    <property type="entry name" value="WD40"/>
    <property type="match status" value="4"/>
</dbReference>
<keyword evidence="1" id="KW-0853">WD repeat</keyword>
<reference evidence="4" key="2">
    <citation type="submission" date="2015-01" db="EMBL/GenBank/DDBJ databases">
        <title>Evolutionary Origins and Diversification of the Mycorrhizal Mutualists.</title>
        <authorList>
            <consortium name="DOE Joint Genome Institute"/>
            <consortium name="Mycorrhizal Genomics Consortium"/>
            <person name="Kohler A."/>
            <person name="Kuo A."/>
            <person name="Nagy L.G."/>
            <person name="Floudas D."/>
            <person name="Copeland A."/>
            <person name="Barry K.W."/>
            <person name="Cichocki N."/>
            <person name="Veneault-Fourrey C."/>
            <person name="LaButti K."/>
            <person name="Lindquist E.A."/>
            <person name="Lipzen A."/>
            <person name="Lundell T."/>
            <person name="Morin E."/>
            <person name="Murat C."/>
            <person name="Riley R."/>
            <person name="Ohm R."/>
            <person name="Sun H."/>
            <person name="Tunlid A."/>
            <person name="Henrissat B."/>
            <person name="Grigoriev I.V."/>
            <person name="Hibbett D.S."/>
            <person name="Martin F."/>
        </authorList>
    </citation>
    <scope>NUCLEOTIDE SEQUENCE [LARGE SCALE GENOMIC DNA]</scope>
    <source>
        <strain evidence="4">441</strain>
    </source>
</reference>
<dbReference type="InterPro" id="IPR001680">
    <property type="entry name" value="WD40_rpt"/>
</dbReference>
<evidence type="ECO:0000256" key="2">
    <source>
        <dbReference type="ARBA" id="ARBA00022737"/>
    </source>
</evidence>
<dbReference type="SUPFAM" id="SSF50978">
    <property type="entry name" value="WD40 repeat-like"/>
    <property type="match status" value="1"/>
</dbReference>
<dbReference type="AlphaFoldDB" id="A0A0C9XJS7"/>
<dbReference type="PANTHER" id="PTHR19848:SF8">
    <property type="entry name" value="F-BOX AND WD REPEAT DOMAIN CONTAINING 7"/>
    <property type="match status" value="1"/>
</dbReference>
<name>A0A0C9XJS7_9AGAM</name>